<gene>
    <name evidence="3" type="ORF">CEUSTIGMA_g9312.t1</name>
</gene>
<dbReference type="GO" id="GO:0004725">
    <property type="term" value="F:protein tyrosine phosphatase activity"/>
    <property type="evidence" value="ECO:0007669"/>
    <property type="project" value="InterPro"/>
</dbReference>
<feature type="domain" description="Tyrosine-protein phosphatase" evidence="1">
    <location>
        <begin position="1"/>
        <end position="190"/>
    </location>
</feature>
<dbReference type="InterPro" id="IPR003595">
    <property type="entry name" value="Tyr_Pase_cat"/>
</dbReference>
<comment type="caution">
    <text evidence="3">The sequence shown here is derived from an EMBL/GenBank/DDBJ whole genome shotgun (WGS) entry which is preliminary data.</text>
</comment>
<feature type="domain" description="Tyrosine specific protein phosphatases" evidence="2">
    <location>
        <begin position="91"/>
        <end position="181"/>
    </location>
</feature>
<dbReference type="InterPro" id="IPR029021">
    <property type="entry name" value="Prot-tyrosine_phosphatase-like"/>
</dbReference>
<evidence type="ECO:0000259" key="1">
    <source>
        <dbReference type="PROSITE" id="PS50055"/>
    </source>
</evidence>
<dbReference type="SMART" id="SM00404">
    <property type="entry name" value="PTPc_motif"/>
    <property type="match status" value="1"/>
</dbReference>
<dbReference type="InterPro" id="IPR000387">
    <property type="entry name" value="Tyr_Pase_dom"/>
</dbReference>
<dbReference type="CDD" id="cd00047">
    <property type="entry name" value="PTPc"/>
    <property type="match status" value="1"/>
</dbReference>
<reference evidence="3 4" key="1">
    <citation type="submission" date="2017-08" db="EMBL/GenBank/DDBJ databases">
        <title>Acidophilic green algal genome provides insights into adaptation to an acidic environment.</title>
        <authorList>
            <person name="Hirooka S."/>
            <person name="Hirose Y."/>
            <person name="Kanesaki Y."/>
            <person name="Higuchi S."/>
            <person name="Fujiwara T."/>
            <person name="Onuma R."/>
            <person name="Era A."/>
            <person name="Ohbayashi R."/>
            <person name="Uzuka A."/>
            <person name="Nozaki H."/>
            <person name="Yoshikawa H."/>
            <person name="Miyagishima S.Y."/>
        </authorList>
    </citation>
    <scope>NUCLEOTIDE SEQUENCE [LARGE SCALE GENOMIC DNA]</scope>
    <source>
        <strain evidence="3 4">NIES-2499</strain>
    </source>
</reference>
<dbReference type="SUPFAM" id="SSF52799">
    <property type="entry name" value="(Phosphotyrosine protein) phosphatases II"/>
    <property type="match status" value="1"/>
</dbReference>
<dbReference type="PROSITE" id="PS00383">
    <property type="entry name" value="TYR_PHOSPHATASE_1"/>
    <property type="match status" value="1"/>
</dbReference>
<dbReference type="OrthoDB" id="10253954at2759"/>
<proteinExistence type="predicted"/>
<evidence type="ECO:0000313" key="3">
    <source>
        <dbReference type="EMBL" id="GAX81884.1"/>
    </source>
</evidence>
<dbReference type="Gene3D" id="3.90.190.10">
    <property type="entry name" value="Protein tyrosine phosphatase superfamily"/>
    <property type="match status" value="1"/>
</dbReference>
<dbReference type="Proteomes" id="UP000232323">
    <property type="component" value="Unassembled WGS sequence"/>
</dbReference>
<accession>A0A250XFM8</accession>
<dbReference type="PRINTS" id="PR00700">
    <property type="entry name" value="PRTYPHPHTASE"/>
</dbReference>
<dbReference type="InterPro" id="IPR050348">
    <property type="entry name" value="Protein-Tyr_Phosphatase"/>
</dbReference>
<dbReference type="PANTHER" id="PTHR19134">
    <property type="entry name" value="RECEPTOR-TYPE TYROSINE-PROTEIN PHOSPHATASE"/>
    <property type="match status" value="1"/>
</dbReference>
<dbReference type="AlphaFoldDB" id="A0A250XFM8"/>
<dbReference type="SMART" id="SM00194">
    <property type="entry name" value="PTPc"/>
    <property type="match status" value="1"/>
</dbReference>
<dbReference type="Pfam" id="PF00102">
    <property type="entry name" value="Y_phosphatase"/>
    <property type="match status" value="1"/>
</dbReference>
<evidence type="ECO:0008006" key="5">
    <source>
        <dbReference type="Google" id="ProtNLM"/>
    </source>
</evidence>
<dbReference type="PROSITE" id="PS50056">
    <property type="entry name" value="TYR_PHOSPHATASE_2"/>
    <property type="match status" value="1"/>
</dbReference>
<keyword evidence="4" id="KW-1185">Reference proteome</keyword>
<evidence type="ECO:0000259" key="2">
    <source>
        <dbReference type="PROSITE" id="PS50056"/>
    </source>
</evidence>
<dbReference type="EMBL" id="BEGY01000072">
    <property type="protein sequence ID" value="GAX81884.1"/>
    <property type="molecule type" value="Genomic_DNA"/>
</dbReference>
<dbReference type="InterPro" id="IPR000242">
    <property type="entry name" value="PTP_cat"/>
</dbReference>
<dbReference type="InterPro" id="IPR016130">
    <property type="entry name" value="Tyr_Pase_AS"/>
</dbReference>
<dbReference type="STRING" id="1157962.A0A250XFM8"/>
<evidence type="ECO:0000313" key="4">
    <source>
        <dbReference type="Proteomes" id="UP000232323"/>
    </source>
</evidence>
<sequence length="213" mass="23452">MCLEQDCTAVIMLTNVMERGITKCASYFPAKEGDVVGSSSLEVKNLHTSKQGEITVRKIQISSSVNGSLKTSALTHFHYTTWPDHGAPKDSQAIRTMCNALPPLRRQGETVAVHCSAGIGRTGTFMAIDITRCKLQRLNEKDAIGEEVSTTTLHEALAIPDLVHELRMQRMGMVQTLEQYEFIYQALKEELLELVSAPAVSPDDQGDGFVRSL</sequence>
<name>A0A250XFM8_9CHLO</name>
<dbReference type="PANTHER" id="PTHR19134:SF449">
    <property type="entry name" value="TYROSINE-PROTEIN PHOSPHATASE 1"/>
    <property type="match status" value="1"/>
</dbReference>
<protein>
    <recommendedName>
        <fullName evidence="5">Protein-tyrosine-phosphatase</fullName>
    </recommendedName>
</protein>
<organism evidence="3 4">
    <name type="scientific">Chlamydomonas eustigma</name>
    <dbReference type="NCBI Taxonomy" id="1157962"/>
    <lineage>
        <taxon>Eukaryota</taxon>
        <taxon>Viridiplantae</taxon>
        <taxon>Chlorophyta</taxon>
        <taxon>core chlorophytes</taxon>
        <taxon>Chlorophyceae</taxon>
        <taxon>CS clade</taxon>
        <taxon>Chlamydomonadales</taxon>
        <taxon>Chlamydomonadaceae</taxon>
        <taxon>Chlamydomonas</taxon>
    </lineage>
</organism>
<dbReference type="PROSITE" id="PS50055">
    <property type="entry name" value="TYR_PHOSPHATASE_PTP"/>
    <property type="match status" value="1"/>
</dbReference>